<protein>
    <submittedName>
        <fullName evidence="8">Uncharacterized protein</fullName>
    </submittedName>
</protein>
<keyword evidence="3" id="KW-0326">Glycosidase</keyword>
<dbReference type="GO" id="GO:1901136">
    <property type="term" value="P:carbohydrate derivative catabolic process"/>
    <property type="evidence" value="ECO:0007669"/>
    <property type="project" value="UniProtKB-ARBA"/>
</dbReference>
<sequence length="768" mass="85262">MDVESGRLAHRHPHHGRPPYAHFAKDSPAVRKHPHPSFAQHRGRSCFNRRTANECYSLLSLDDKCLVTAYVLVVLLCCLFFALIGVAIYATALFLALPDYADFTTEPDSSSSSSFDPSLRLPRLGGKGFFIVGAPPHSSLFIDDSDGSVHIFHGISYVLRKWSTDASTDLATSRSRGGSSSSSAINRDSPKWRQAPTTQDEEIERHMQAIAGLGLNLVRLGVQWADYEPKRGHYDPSYVRLVRHAVDAAARQGLRVLIYSHQVMLSAKLCGEGFPDWAVLPSVSGDNVRSMGKTFDDFLDRIDRLRSGLYNDHDGDGEDDDEVEAWDWIHGVDDQGQDHPQSDQQEDIGMELPEYCPAWLAPSYYFTPQVASAYQNFYLGQQGTMHRFGAWWADVARRFSDDPAVIGYQLLSQAFAGDYYHSPALLHPGENDARNLAAVYAFLSMQIRRVDTDHLIFFSDTYAVPLSRSMSPTSSSSLSASTPSAGAAYSSTASRDSLVTHAGVGFTRLPSATFGRGGRMQREWWAEGDGDGDCEHNDDDCDDDDGAGRKQAGKEVLAFSYECWYFDQTDPFPVPAYQETCNLFKGEDLLGYRKRDARRLGSGLFVHGLGGCGSSREERSCEYLVEEANAGSLSWSYGLDQDHDEVRRVLDAAAGGETQLRRLLSRPFARKLAGVPRSSTFDPKTRHFTLAFYPYAQERGGKKASGVTEIYLDEELHYPQGYTVSVFPLLLEHAAVPEKNILRLSLRAEFGQGRFEPGEVVVTIAPKK</sequence>
<evidence type="ECO:0000256" key="5">
    <source>
        <dbReference type="SAM" id="Phobius"/>
    </source>
</evidence>
<dbReference type="VEuPathDB" id="AmoebaDB:ACA1_364400"/>
<dbReference type="PANTHER" id="PTHR31308">
    <property type="match status" value="1"/>
</dbReference>
<evidence type="ECO:0000259" key="6">
    <source>
        <dbReference type="Pfam" id="PF00150"/>
    </source>
</evidence>
<accession>L8GMC9</accession>
<feature type="compositionally biased region" description="Low complexity" evidence="4">
    <location>
        <begin position="173"/>
        <end position="183"/>
    </location>
</feature>
<keyword evidence="5" id="KW-0812">Transmembrane</keyword>
<dbReference type="Pfam" id="PF18564">
    <property type="entry name" value="Glyco_hydro_5_C"/>
    <property type="match status" value="1"/>
</dbReference>
<dbReference type="SUPFAM" id="SSF51445">
    <property type="entry name" value="(Trans)glycosidases"/>
    <property type="match status" value="1"/>
</dbReference>
<evidence type="ECO:0000256" key="1">
    <source>
        <dbReference type="ARBA" id="ARBA00005641"/>
    </source>
</evidence>
<dbReference type="InterPro" id="IPR001547">
    <property type="entry name" value="Glyco_hydro_5"/>
</dbReference>
<dbReference type="STRING" id="1257118.L8GMC9"/>
<gene>
    <name evidence="8" type="ORF">ACA1_364400</name>
</gene>
<dbReference type="KEGG" id="acan:ACA1_364400"/>
<dbReference type="GO" id="GO:0016042">
    <property type="term" value="P:lipid catabolic process"/>
    <property type="evidence" value="ECO:0007669"/>
    <property type="project" value="UniProtKB-ARBA"/>
</dbReference>
<feature type="region of interest" description="Disordered" evidence="4">
    <location>
        <begin position="170"/>
        <end position="200"/>
    </location>
</feature>
<dbReference type="PANTHER" id="PTHR31308:SF3">
    <property type="entry name" value="ENDOGLYCOCERAMIDASE"/>
    <property type="match status" value="1"/>
</dbReference>
<evidence type="ECO:0000256" key="2">
    <source>
        <dbReference type="ARBA" id="ARBA00022801"/>
    </source>
</evidence>
<keyword evidence="9" id="KW-1185">Reference proteome</keyword>
<proteinExistence type="inferred from homology"/>
<keyword evidence="2" id="KW-0378">Hydrolase</keyword>
<keyword evidence="5" id="KW-0472">Membrane</keyword>
<comment type="similarity">
    <text evidence="1">Belongs to the glycosyl hydrolase 5 (cellulase A) family.</text>
</comment>
<feature type="domain" description="Glycoside hydrolase family 5" evidence="6">
    <location>
        <begin position="200"/>
        <end position="263"/>
    </location>
</feature>
<dbReference type="InterPro" id="IPR017853">
    <property type="entry name" value="GH"/>
</dbReference>
<dbReference type="Pfam" id="PF00150">
    <property type="entry name" value="Cellulase"/>
    <property type="match status" value="1"/>
</dbReference>
<evidence type="ECO:0000313" key="8">
    <source>
        <dbReference type="EMBL" id="ELR13913.1"/>
    </source>
</evidence>
<dbReference type="Gene3D" id="2.60.40.1180">
    <property type="entry name" value="Golgi alpha-mannosidase II"/>
    <property type="match status" value="1"/>
</dbReference>
<dbReference type="GO" id="GO:0000272">
    <property type="term" value="P:polysaccharide catabolic process"/>
    <property type="evidence" value="ECO:0007669"/>
    <property type="project" value="InterPro"/>
</dbReference>
<feature type="transmembrane region" description="Helical" evidence="5">
    <location>
        <begin position="69"/>
        <end position="97"/>
    </location>
</feature>
<dbReference type="InterPro" id="IPR013780">
    <property type="entry name" value="Glyco_hydro_b"/>
</dbReference>
<dbReference type="RefSeq" id="XP_004335926.1">
    <property type="nucleotide sequence ID" value="XM_004335878.1"/>
</dbReference>
<keyword evidence="5" id="KW-1133">Transmembrane helix</keyword>
<dbReference type="AlphaFoldDB" id="L8GMC9"/>
<dbReference type="Gene3D" id="3.20.20.80">
    <property type="entry name" value="Glycosidases"/>
    <property type="match status" value="1"/>
</dbReference>
<evidence type="ECO:0000313" key="9">
    <source>
        <dbReference type="Proteomes" id="UP000011083"/>
    </source>
</evidence>
<reference evidence="8 9" key="1">
    <citation type="journal article" date="2013" name="Genome Biol.">
        <title>Genome of Acanthamoeba castellanii highlights extensive lateral gene transfer and early evolution of tyrosine kinase signaling.</title>
        <authorList>
            <person name="Clarke M."/>
            <person name="Lohan A.J."/>
            <person name="Liu B."/>
            <person name="Lagkouvardos I."/>
            <person name="Roy S."/>
            <person name="Zafar N."/>
            <person name="Bertelli C."/>
            <person name="Schilde C."/>
            <person name="Kianianmomeni A."/>
            <person name="Burglin T.R."/>
            <person name="Frech C."/>
            <person name="Turcotte B."/>
            <person name="Kopec K.O."/>
            <person name="Synnott J.M."/>
            <person name="Choo C."/>
            <person name="Paponov I."/>
            <person name="Finkler A."/>
            <person name="Soon Heng Tan C."/>
            <person name="Hutchins A.P."/>
            <person name="Weinmeier T."/>
            <person name="Rattei T."/>
            <person name="Chu J.S."/>
            <person name="Gimenez G."/>
            <person name="Irimia M."/>
            <person name="Rigden D.J."/>
            <person name="Fitzpatrick D.A."/>
            <person name="Lorenzo-Morales J."/>
            <person name="Bateman A."/>
            <person name="Chiu C.H."/>
            <person name="Tang P."/>
            <person name="Hegemann P."/>
            <person name="Fromm H."/>
            <person name="Raoult D."/>
            <person name="Greub G."/>
            <person name="Miranda-Saavedra D."/>
            <person name="Chen N."/>
            <person name="Nash P."/>
            <person name="Ginger M.L."/>
            <person name="Horn M."/>
            <person name="Schaap P."/>
            <person name="Caler L."/>
            <person name="Loftus B."/>
        </authorList>
    </citation>
    <scope>NUCLEOTIDE SEQUENCE [LARGE SCALE GENOMIC DNA]</scope>
    <source>
        <strain evidence="8 9">Neff</strain>
    </source>
</reference>
<dbReference type="InterPro" id="IPR052066">
    <property type="entry name" value="Glycosphingolipid_Hydrolases"/>
</dbReference>
<dbReference type="GO" id="GO:0004553">
    <property type="term" value="F:hydrolase activity, hydrolyzing O-glycosyl compounds"/>
    <property type="evidence" value="ECO:0007669"/>
    <property type="project" value="InterPro"/>
</dbReference>
<evidence type="ECO:0000256" key="3">
    <source>
        <dbReference type="ARBA" id="ARBA00023295"/>
    </source>
</evidence>
<dbReference type="OrthoDB" id="1887033at2759"/>
<dbReference type="Proteomes" id="UP000011083">
    <property type="component" value="Unassembled WGS sequence"/>
</dbReference>
<evidence type="ECO:0000256" key="4">
    <source>
        <dbReference type="SAM" id="MobiDB-lite"/>
    </source>
</evidence>
<dbReference type="GeneID" id="14914530"/>
<evidence type="ECO:0000259" key="7">
    <source>
        <dbReference type="Pfam" id="PF18564"/>
    </source>
</evidence>
<feature type="domain" description="Glycoside hydrolase family 5 C-terminal" evidence="7">
    <location>
        <begin position="666"/>
        <end position="745"/>
    </location>
</feature>
<dbReference type="InterPro" id="IPR041036">
    <property type="entry name" value="GH5_C"/>
</dbReference>
<name>L8GMC9_ACACF</name>
<dbReference type="EMBL" id="KB008073">
    <property type="protein sequence ID" value="ELR13913.1"/>
    <property type="molecule type" value="Genomic_DNA"/>
</dbReference>
<organism evidence="8 9">
    <name type="scientific">Acanthamoeba castellanii (strain ATCC 30010 / Neff)</name>
    <dbReference type="NCBI Taxonomy" id="1257118"/>
    <lineage>
        <taxon>Eukaryota</taxon>
        <taxon>Amoebozoa</taxon>
        <taxon>Discosea</taxon>
        <taxon>Longamoebia</taxon>
        <taxon>Centramoebida</taxon>
        <taxon>Acanthamoebidae</taxon>
        <taxon>Acanthamoeba</taxon>
    </lineage>
</organism>